<name>A0A1D1UL13_RAMVA</name>
<organism evidence="2 3">
    <name type="scientific">Ramazzottius varieornatus</name>
    <name type="common">Water bear</name>
    <name type="synonym">Tardigrade</name>
    <dbReference type="NCBI Taxonomy" id="947166"/>
    <lineage>
        <taxon>Eukaryota</taxon>
        <taxon>Metazoa</taxon>
        <taxon>Ecdysozoa</taxon>
        <taxon>Tardigrada</taxon>
        <taxon>Eutardigrada</taxon>
        <taxon>Parachela</taxon>
        <taxon>Hypsibioidea</taxon>
        <taxon>Ramazzottiidae</taxon>
        <taxon>Ramazzottius</taxon>
    </lineage>
</organism>
<protein>
    <submittedName>
        <fullName evidence="2">Uncharacterized protein</fullName>
    </submittedName>
</protein>
<feature type="compositionally biased region" description="Polar residues" evidence="1">
    <location>
        <begin position="60"/>
        <end position="76"/>
    </location>
</feature>
<feature type="region of interest" description="Disordered" evidence="1">
    <location>
        <begin position="1"/>
        <end position="76"/>
    </location>
</feature>
<comment type="caution">
    <text evidence="2">The sequence shown here is derived from an EMBL/GenBank/DDBJ whole genome shotgun (WGS) entry which is preliminary data.</text>
</comment>
<evidence type="ECO:0000313" key="2">
    <source>
        <dbReference type="EMBL" id="GAU89095.1"/>
    </source>
</evidence>
<dbReference type="EMBL" id="BDGG01000001">
    <property type="protein sequence ID" value="GAU89095.1"/>
    <property type="molecule type" value="Genomic_DNA"/>
</dbReference>
<dbReference type="AlphaFoldDB" id="A0A1D1UL13"/>
<reference evidence="2 3" key="1">
    <citation type="journal article" date="2016" name="Nat. Commun.">
        <title>Extremotolerant tardigrade genome and improved radiotolerance of human cultured cells by tardigrade-unique protein.</title>
        <authorList>
            <person name="Hashimoto T."/>
            <person name="Horikawa D.D."/>
            <person name="Saito Y."/>
            <person name="Kuwahara H."/>
            <person name="Kozuka-Hata H."/>
            <person name="Shin-I T."/>
            <person name="Minakuchi Y."/>
            <person name="Ohishi K."/>
            <person name="Motoyama A."/>
            <person name="Aizu T."/>
            <person name="Enomoto A."/>
            <person name="Kondo K."/>
            <person name="Tanaka S."/>
            <person name="Hara Y."/>
            <person name="Koshikawa S."/>
            <person name="Sagara H."/>
            <person name="Miura T."/>
            <person name="Yokobori S."/>
            <person name="Miyagawa K."/>
            <person name="Suzuki Y."/>
            <person name="Kubo T."/>
            <person name="Oyama M."/>
            <person name="Kohara Y."/>
            <person name="Fujiyama A."/>
            <person name="Arakawa K."/>
            <person name="Katayama T."/>
            <person name="Toyoda A."/>
            <person name="Kunieda T."/>
        </authorList>
    </citation>
    <scope>NUCLEOTIDE SEQUENCE [LARGE SCALE GENOMIC DNA]</scope>
    <source>
        <strain evidence="2 3">YOKOZUNA-1</strain>
    </source>
</reference>
<dbReference type="Proteomes" id="UP000186922">
    <property type="component" value="Unassembled WGS sequence"/>
</dbReference>
<accession>A0A1D1UL13</accession>
<proteinExistence type="predicted"/>
<feature type="compositionally biased region" description="Basic and acidic residues" evidence="1">
    <location>
        <begin position="49"/>
        <end position="59"/>
    </location>
</feature>
<gene>
    <name evidence="2" type="primary">RvY_01689-1</name>
    <name evidence="2" type="synonym">RvY_01689.1</name>
    <name evidence="2" type="ORF">RvY_01689</name>
</gene>
<feature type="compositionally biased region" description="Basic and acidic residues" evidence="1">
    <location>
        <begin position="1"/>
        <end position="31"/>
    </location>
</feature>
<evidence type="ECO:0000313" key="3">
    <source>
        <dbReference type="Proteomes" id="UP000186922"/>
    </source>
</evidence>
<evidence type="ECO:0000256" key="1">
    <source>
        <dbReference type="SAM" id="MobiDB-lite"/>
    </source>
</evidence>
<sequence>MDTFIEKAKEDAAKNDAIRNETDEKTTEAHADGGSLLRTKCSRRKTKMKIREERSRQEGNTETAENTTFGNNSSPLVNALCSPPSLQEIIPMWTSSYD</sequence>
<keyword evidence="3" id="KW-1185">Reference proteome</keyword>